<dbReference type="SMART" id="SM00561">
    <property type="entry name" value="MBT"/>
    <property type="match status" value="3"/>
</dbReference>
<feature type="repeat" description="MBT" evidence="2">
    <location>
        <begin position="988"/>
        <end position="1113"/>
    </location>
</feature>
<feature type="compositionally biased region" description="Polar residues" evidence="3">
    <location>
        <begin position="418"/>
        <end position="438"/>
    </location>
</feature>
<feature type="region of interest" description="Disordered" evidence="3">
    <location>
        <begin position="1"/>
        <end position="46"/>
    </location>
</feature>
<dbReference type="GO" id="GO:0042393">
    <property type="term" value="F:histone binding"/>
    <property type="evidence" value="ECO:0007669"/>
    <property type="project" value="TreeGrafter"/>
</dbReference>
<evidence type="ECO:0000313" key="4">
    <source>
        <dbReference type="EMBL" id="KAF7494288.1"/>
    </source>
</evidence>
<dbReference type="CDD" id="cd20099">
    <property type="entry name" value="MBT_dSfmbt-like_rpt3"/>
    <property type="match status" value="1"/>
</dbReference>
<name>A0A834RIL2_SARSC</name>
<dbReference type="OrthoDB" id="5800688at2759"/>
<accession>A0A834RIL2</accession>
<feature type="repeat" description="MBT" evidence="2">
    <location>
        <begin position="874"/>
        <end position="975"/>
    </location>
</feature>
<feature type="repeat" description="MBT" evidence="2">
    <location>
        <begin position="1120"/>
        <end position="1225"/>
    </location>
</feature>
<dbReference type="GO" id="GO:0005634">
    <property type="term" value="C:nucleus"/>
    <property type="evidence" value="ECO:0007669"/>
    <property type="project" value="InterPro"/>
</dbReference>
<dbReference type="PANTHER" id="PTHR12247">
    <property type="entry name" value="POLYCOMB GROUP PROTEIN"/>
    <property type="match status" value="1"/>
</dbReference>
<evidence type="ECO:0000256" key="1">
    <source>
        <dbReference type="ARBA" id="ARBA00022737"/>
    </source>
</evidence>
<dbReference type="InterPro" id="IPR050548">
    <property type="entry name" value="PcG_chromatin_remod_factors"/>
</dbReference>
<dbReference type="Proteomes" id="UP000070412">
    <property type="component" value="Unassembled WGS sequence"/>
</dbReference>
<feature type="compositionally biased region" description="Polar residues" evidence="3">
    <location>
        <begin position="624"/>
        <end position="640"/>
    </location>
</feature>
<feature type="region of interest" description="Disordered" evidence="3">
    <location>
        <begin position="227"/>
        <end position="256"/>
    </location>
</feature>
<gene>
    <name evidence="4" type="ORF">SSS_6246</name>
</gene>
<evidence type="ECO:0000313" key="5">
    <source>
        <dbReference type="EnsemblMetazoa" id="KAF7494288.1"/>
    </source>
</evidence>
<feature type="region of interest" description="Disordered" evidence="3">
    <location>
        <begin position="414"/>
        <end position="445"/>
    </location>
</feature>
<dbReference type="EMBL" id="WVUK01000053">
    <property type="protein sequence ID" value="KAF7494288.1"/>
    <property type="molecule type" value="Genomic_DNA"/>
</dbReference>
<dbReference type="Gene3D" id="2.30.30.140">
    <property type="match status" value="4"/>
</dbReference>
<keyword evidence="1" id="KW-0677">Repeat</keyword>
<dbReference type="Gene3D" id="1.10.150.50">
    <property type="entry name" value="Transcription Factor, Ets-1"/>
    <property type="match status" value="1"/>
</dbReference>
<dbReference type="InterPro" id="IPR004092">
    <property type="entry name" value="Mbt"/>
</dbReference>
<dbReference type="Pfam" id="PF02820">
    <property type="entry name" value="MBT"/>
    <property type="match status" value="4"/>
</dbReference>
<dbReference type="GO" id="GO:0003682">
    <property type="term" value="F:chromatin binding"/>
    <property type="evidence" value="ECO:0007669"/>
    <property type="project" value="TreeGrafter"/>
</dbReference>
<dbReference type="SUPFAM" id="SSF63748">
    <property type="entry name" value="Tudor/PWWP/MBT"/>
    <property type="match status" value="4"/>
</dbReference>
<reference evidence="5" key="3">
    <citation type="submission" date="2022-06" db="UniProtKB">
        <authorList>
            <consortium name="EnsemblMetazoa"/>
        </authorList>
    </citation>
    <scope>IDENTIFICATION</scope>
</reference>
<feature type="compositionally biased region" description="Basic and acidic residues" evidence="3">
    <location>
        <begin position="235"/>
        <end position="256"/>
    </location>
</feature>
<organism evidence="4">
    <name type="scientific">Sarcoptes scabiei</name>
    <name type="common">Itch mite</name>
    <name type="synonym">Acarus scabiei</name>
    <dbReference type="NCBI Taxonomy" id="52283"/>
    <lineage>
        <taxon>Eukaryota</taxon>
        <taxon>Metazoa</taxon>
        <taxon>Ecdysozoa</taxon>
        <taxon>Arthropoda</taxon>
        <taxon>Chelicerata</taxon>
        <taxon>Arachnida</taxon>
        <taxon>Acari</taxon>
        <taxon>Acariformes</taxon>
        <taxon>Sarcoptiformes</taxon>
        <taxon>Astigmata</taxon>
        <taxon>Psoroptidia</taxon>
        <taxon>Sarcoptoidea</taxon>
        <taxon>Sarcoptidae</taxon>
        <taxon>Sarcoptinae</taxon>
        <taxon>Sarcoptes</taxon>
    </lineage>
</organism>
<dbReference type="SUPFAM" id="SSF47769">
    <property type="entry name" value="SAM/Pointed domain"/>
    <property type="match status" value="1"/>
</dbReference>
<evidence type="ECO:0000256" key="3">
    <source>
        <dbReference type="SAM" id="MobiDB-lite"/>
    </source>
</evidence>
<dbReference type="GO" id="GO:0045892">
    <property type="term" value="P:negative regulation of DNA-templated transcription"/>
    <property type="evidence" value="ECO:0007669"/>
    <property type="project" value="TreeGrafter"/>
</dbReference>
<dbReference type="InterPro" id="IPR013761">
    <property type="entry name" value="SAM/pointed_sf"/>
</dbReference>
<sequence>MTDSRQQNSSSLLVNESEKSTLNNGARTDENNSSSQLRSTKNEPLNEQKSRIVWGVTNLSGIDTSNSYEHKIIKLPATGQAIKLSPHFFKLQQINLEKSQSSIQTNLNSNRNSSSNTHATNYIALGTNSEINHSNDSIYCPAINTSVSSRIADSDKGIMNKIAITSADMISMQCNSDRKSALKSNAVNVPATISESVKYNENSNANSVKSKDDHSYYTFSLKIDNRESSCNQDPKQNEHSRIGNSDQKKTMKNDDDHPITAFIAPTAKQISSIPFQNNYLSAIRQPIQSSVASIKPINSNGNESLKTTKTMLISSKPHLKQQLLAVVAQQQSNSINIDQSVPTSVNQAQLISTKNGKRSFSKILSVNDQPSQQFQIVHNNNALIALNLNHQVNGTQQLSPSNHKRLKRVYHHQLNGHGDQQNSTAKRSRSKSISNSDPLNLPDTPEVKDINNLSLVLNEGEHDSNSILIPKHGIVESKSINSILINQLKKPVVVISSSDNLYTSNQAIQTNSSPLVLQLSSTKPIVEENSPVVAINASNQSSQIIRENFPRSHHPLNTLLGQKTIATSTIESNSSSGLSSAAQIKPFNDEKSQIFVQNSTPRNHHQTLLNSPANMASIYDPKNRTSNPSNSSLETNIASQRTKKCDSDSDSLTTKSFNVIEDIKALDEAILEIINTLPPTASGINIEELESDNSSSETNPMAASSFQSDNINSTSNIFSDPYPPIWWIIFEKYGSDRCAPVWSFPNAPLFYHWRNLFDSFECKNANHKSQREVYVEIQLKNSHFINRDLNENLEKSSSTTDSHVNGIPKEQFFWFAHIIGHSGYYLRLRYAGLEDISKFDFWVNFRERNLYPIGYAHQNNYKYRRPQEVFDANPNYAMDIKKSLANVESIESDIYSKFLAKNENKLRPGIKVEAFVREIENYAQVATITKIIGQRCLLKFDDPNSVEADFWTNINSENIRPIGWSCLVGHKLFAPEDYRIESFKYGVKNLSDILERNRRPLIDWNKFGILKKFEFIDSKSFFKQGMKLEVVNPRNRSSICVATVRKVLRFNFLVLSIDDIVKDRHQFQTSFTFDESNEIQLEEEKRMFCIHASSPYILPAGFCDRFSIPLVPPIGYERTFDWKEYSIETKSIVAPANFFSYQQFISDKNECHRICSFKEGMLLEAVDIVHSDVISLALIKRVAGRLLQLHFIGCDDVSDQWYDCCSPNIFPVGYSDLIGHPLQILLSKSKKVEKSFNENNGDQKCNHKNQNSLHLTSNTIESVVLKHESQGSSPIDTCVDESKDFNSDDIELLSEIDLEEEEINNHFFRDFKDISSFWWQILDREDSELKNFLSCSKMTKFFGHSKHFNYFTCPLISEFCLEENRKIIFDDSILQPEKFHLKMKYHLNDFEIEWSTVSATETNSTCLDAERSYSKLDDENSDGINEIRLMPQWSFEQVSRLMFRNGFPDLCDSILANKIDGKRFLSLSKAQIFRLTLGIATTNRLWLFLESIKKQILAHQNLIA</sequence>
<evidence type="ECO:0000313" key="6">
    <source>
        <dbReference type="Proteomes" id="UP000070412"/>
    </source>
</evidence>
<feature type="region of interest" description="Disordered" evidence="3">
    <location>
        <begin position="616"/>
        <end position="648"/>
    </location>
</feature>
<protein>
    <submittedName>
        <fullName evidence="4">Polycomb protein Sfmbt</fullName>
    </submittedName>
</protein>
<feature type="compositionally biased region" description="Polar residues" evidence="3">
    <location>
        <begin position="1"/>
        <end position="39"/>
    </location>
</feature>
<keyword evidence="6" id="KW-1185">Reference proteome</keyword>
<dbReference type="CDD" id="cd20097">
    <property type="entry name" value="MBT_dSfmbt-like_rpt1"/>
    <property type="match status" value="1"/>
</dbReference>
<proteinExistence type="predicted"/>
<dbReference type="EnsemblMetazoa" id="SSS_6246s_mrna">
    <property type="protein sequence ID" value="KAF7494288.1"/>
    <property type="gene ID" value="SSS_6246"/>
</dbReference>
<reference evidence="4" key="2">
    <citation type="submission" date="2020-01" db="EMBL/GenBank/DDBJ databases">
        <authorList>
            <person name="Korhonen P.K.K."/>
            <person name="Guangxu M.G."/>
            <person name="Wang T.W."/>
            <person name="Stroehlein A.J.S."/>
            <person name="Young N.D."/>
            <person name="Ang C.-S.A."/>
            <person name="Fernando D.W.F."/>
            <person name="Lu H.L."/>
            <person name="Taylor S.T."/>
            <person name="Ehtesham M.E.M."/>
            <person name="Najaraj S.H.N."/>
            <person name="Harsha G.H.G."/>
            <person name="Madugundu A.M."/>
            <person name="Renuse S.R."/>
            <person name="Holt D.H."/>
            <person name="Pandey A.P."/>
            <person name="Papenfuss A.P."/>
            <person name="Gasser R.B.G."/>
            <person name="Fischer K.F."/>
        </authorList>
    </citation>
    <scope>NUCLEOTIDE SEQUENCE</scope>
    <source>
        <strain evidence="4">SSS_KF_BRIS2020</strain>
    </source>
</reference>
<reference evidence="6" key="1">
    <citation type="journal article" date="2020" name="PLoS Negl. Trop. Dis.">
        <title>High-quality nuclear genome for Sarcoptes scabiei-A critical resource for a neglected parasite.</title>
        <authorList>
            <person name="Korhonen P.K."/>
            <person name="Gasser R.B."/>
            <person name="Ma G."/>
            <person name="Wang T."/>
            <person name="Stroehlein A.J."/>
            <person name="Young N.D."/>
            <person name="Ang C.S."/>
            <person name="Fernando D.D."/>
            <person name="Lu H.C."/>
            <person name="Taylor S."/>
            <person name="Reynolds S.L."/>
            <person name="Mofiz E."/>
            <person name="Najaraj S.H."/>
            <person name="Gowda H."/>
            <person name="Madugundu A."/>
            <person name="Renuse S."/>
            <person name="Holt D."/>
            <person name="Pandey A."/>
            <person name="Papenfuss A.T."/>
            <person name="Fischer K."/>
        </authorList>
    </citation>
    <scope>NUCLEOTIDE SEQUENCE [LARGE SCALE GENOMIC DNA]</scope>
</reference>
<dbReference type="PROSITE" id="PS51079">
    <property type="entry name" value="MBT"/>
    <property type="match status" value="4"/>
</dbReference>
<feature type="repeat" description="MBT" evidence="2">
    <location>
        <begin position="751"/>
        <end position="866"/>
    </location>
</feature>
<evidence type="ECO:0000256" key="2">
    <source>
        <dbReference type="PROSITE-ProRule" id="PRU00459"/>
    </source>
</evidence>